<dbReference type="RefSeq" id="WP_071321605.1">
    <property type="nucleotide sequence ID" value="NZ_BDNC01000144.1"/>
</dbReference>
<organism evidence="1 2">
    <name type="scientific">Mycobacterium avium subsp. hominissuis</name>
    <dbReference type="NCBI Taxonomy" id="439334"/>
    <lineage>
        <taxon>Bacteria</taxon>
        <taxon>Bacillati</taxon>
        <taxon>Actinomycetota</taxon>
        <taxon>Actinomycetes</taxon>
        <taxon>Mycobacteriales</taxon>
        <taxon>Mycobacteriaceae</taxon>
        <taxon>Mycobacterium</taxon>
        <taxon>Mycobacterium avium complex (MAC)</taxon>
    </lineage>
</organism>
<accession>A0A2A3LAZ8</accession>
<evidence type="ECO:0000313" key="1">
    <source>
        <dbReference type="EMBL" id="PBJ37157.1"/>
    </source>
</evidence>
<name>A0A2A3LAZ8_MYCAV</name>
<gene>
    <name evidence="1" type="ORF">XV03_07845</name>
</gene>
<sequence>MTGPEQTTPEGWEPVADRAAGYYEHVSGEWMIEPCWTGRGVELFKRTTNPSLPWSVVLAFDDAAAAASYVERR</sequence>
<protein>
    <submittedName>
        <fullName evidence="1">Uncharacterized protein</fullName>
    </submittedName>
</protein>
<reference evidence="1 2" key="1">
    <citation type="journal article" date="2017" name="Genome Biol. Evol.">
        <title>Population Structure and Local Adaptation of MAC Lung Disease Agent Mycobacterium avium subsp. hominissuis.</title>
        <authorList>
            <person name="Yano H."/>
            <person name="Iwamoto T."/>
            <person name="Nishiuchi Y."/>
            <person name="Nakajima C."/>
            <person name="Starkova D.A."/>
            <person name="Mokrousov I."/>
            <person name="Narvskaya O."/>
            <person name="Yoshida S."/>
            <person name="Arikawa K."/>
            <person name="Nakanishi N."/>
            <person name="Osaki K."/>
            <person name="Nakagawa I."/>
            <person name="Ato M."/>
            <person name="Suzuki Y."/>
            <person name="Maruyama F."/>
        </authorList>
    </citation>
    <scope>NUCLEOTIDE SEQUENCE [LARGE SCALE GENOMIC DNA]</scope>
    <source>
        <strain evidence="1 2">OCU466</strain>
    </source>
</reference>
<comment type="caution">
    <text evidence="1">The sequence shown here is derived from an EMBL/GenBank/DDBJ whole genome shotgun (WGS) entry which is preliminary data.</text>
</comment>
<dbReference type="Proteomes" id="UP000218842">
    <property type="component" value="Unassembled WGS sequence"/>
</dbReference>
<dbReference type="AlphaFoldDB" id="A0A2A3LAZ8"/>
<proteinExistence type="predicted"/>
<evidence type="ECO:0000313" key="2">
    <source>
        <dbReference type="Proteomes" id="UP000218842"/>
    </source>
</evidence>
<dbReference type="EMBL" id="LBGZ01000054">
    <property type="protein sequence ID" value="PBJ37157.1"/>
    <property type="molecule type" value="Genomic_DNA"/>
</dbReference>